<keyword evidence="4" id="KW-0808">Transferase</keyword>
<name>A0A0L7LLT9_OPEBR</name>
<feature type="non-terminal residue" evidence="4">
    <location>
        <position position="1"/>
    </location>
</feature>
<reference evidence="4 5" key="1">
    <citation type="journal article" date="2015" name="Genome Biol. Evol.">
        <title>The genome of winter moth (Operophtera brumata) provides a genomic perspective on sexual dimorphism and phenology.</title>
        <authorList>
            <person name="Derks M.F."/>
            <person name="Smit S."/>
            <person name="Salis L."/>
            <person name="Schijlen E."/>
            <person name="Bossers A."/>
            <person name="Mateman C."/>
            <person name="Pijl A.S."/>
            <person name="de Ridder D."/>
            <person name="Groenen M.A."/>
            <person name="Visser M.E."/>
            <person name="Megens H.J."/>
        </authorList>
    </citation>
    <scope>NUCLEOTIDE SEQUENCE [LARGE SCALE GENOMIC DNA]</scope>
    <source>
        <strain evidence="4">WM2013NL</strain>
        <tissue evidence="4">Head and thorax</tissue>
    </source>
</reference>
<dbReference type="SUPFAM" id="SSF56672">
    <property type="entry name" value="DNA/RNA polymerases"/>
    <property type="match status" value="1"/>
</dbReference>
<keyword evidence="1" id="KW-0238">DNA-binding</keyword>
<feature type="domain" description="Core-binding (CB)" evidence="3">
    <location>
        <begin position="306"/>
        <end position="390"/>
    </location>
</feature>
<gene>
    <name evidence="4" type="ORF">OBRU01_05994</name>
</gene>
<evidence type="ECO:0000259" key="2">
    <source>
        <dbReference type="PROSITE" id="PS50878"/>
    </source>
</evidence>
<sequence length="618" mass="70183">LILNLKNLNFYVHNPKFRLISLRKVSQTIQKGDYMVKIDISNAYYHVPVWDSHRRYLSFAFGKNIYNMNCLPFGLSSAPSVFSKISNWVASLLREKGIRTIVYLDDFLLLNKDAILLAQQAQWAVGFLQDLGWHINLSKTNLTPTPKIEYLGLSWDSTENKKSLPYLKIANIRGIITQTLNKNSWSWQSAKQLLGKLSFASNTVPLGALHCRSIQIAAKQLPDSQRNKMLQLPNVVRQELSWWSQNVSKSSTLQVATPSAFVTTDASDIGWGATVNGKKLSGHWDTYQDLWHSNQKEFLENTGWAAEVMDWNETERKVLQSAWRPSTLRTYKPAWESWLQWAKNEDISPSTPDPKDLARYLIHLHQVRKLAPRTVLVHKSVVATFTNPSKDSLSNHPIVKKVIKAIMLKNPPSHSLSTWDVADFLKWVSGRNVEVSNLFQVSQHVATLLLLATGRRIHDLTLLHIDSDRCHITRDKIIIWPAFGSKTDNAKYRQSGWCLSKNDDLKLDLCYWIPILVEATKLRRGADSTLTNMFITTRGKVKAASKSIIAGWLRHTFKNANIKCSPGSFRSAVATNNWSKKNLNLDEVLRKDCKLKTAANVTASNFLTHKAANTLVCK</sequence>
<dbReference type="Pfam" id="PF00078">
    <property type="entry name" value="RVT_1"/>
    <property type="match status" value="1"/>
</dbReference>
<dbReference type="InterPro" id="IPR044068">
    <property type="entry name" value="CB"/>
</dbReference>
<dbReference type="InterPro" id="IPR010998">
    <property type="entry name" value="Integrase_recombinase_N"/>
</dbReference>
<keyword evidence="4" id="KW-0548">Nucleotidyltransferase</keyword>
<dbReference type="InterPro" id="IPR043502">
    <property type="entry name" value="DNA/RNA_pol_sf"/>
</dbReference>
<dbReference type="PROSITE" id="PS50878">
    <property type="entry name" value="RT_POL"/>
    <property type="match status" value="1"/>
</dbReference>
<dbReference type="Gene3D" id="3.30.70.270">
    <property type="match status" value="1"/>
</dbReference>
<dbReference type="PROSITE" id="PS51900">
    <property type="entry name" value="CB"/>
    <property type="match status" value="1"/>
</dbReference>
<dbReference type="Proteomes" id="UP000037510">
    <property type="component" value="Unassembled WGS sequence"/>
</dbReference>
<dbReference type="PANTHER" id="PTHR33050:SF7">
    <property type="entry name" value="RIBONUCLEASE H"/>
    <property type="match status" value="1"/>
</dbReference>
<evidence type="ECO:0000313" key="4">
    <source>
        <dbReference type="EMBL" id="KOB76319.1"/>
    </source>
</evidence>
<keyword evidence="5" id="KW-1185">Reference proteome</keyword>
<dbReference type="AlphaFoldDB" id="A0A0L7LLT9"/>
<feature type="domain" description="Reverse transcriptase" evidence="2">
    <location>
        <begin position="1"/>
        <end position="155"/>
    </location>
</feature>
<dbReference type="PANTHER" id="PTHR33050">
    <property type="entry name" value="REVERSE TRANSCRIPTASE DOMAIN-CONTAINING PROTEIN"/>
    <property type="match status" value="1"/>
</dbReference>
<keyword evidence="4" id="KW-0695">RNA-directed DNA polymerase</keyword>
<proteinExistence type="predicted"/>
<protein>
    <submittedName>
        <fullName evidence="4">Reverse transcriptase</fullName>
    </submittedName>
</protein>
<dbReference type="Gene3D" id="1.10.150.130">
    <property type="match status" value="1"/>
</dbReference>
<dbReference type="InterPro" id="IPR052055">
    <property type="entry name" value="Hepadnavirus_pol/RT"/>
</dbReference>
<dbReference type="CDD" id="cd03714">
    <property type="entry name" value="RT_DIRS1"/>
    <property type="match status" value="1"/>
</dbReference>
<feature type="non-terminal residue" evidence="4">
    <location>
        <position position="618"/>
    </location>
</feature>
<dbReference type="EMBL" id="JTDY01000654">
    <property type="protein sequence ID" value="KOB76319.1"/>
    <property type="molecule type" value="Genomic_DNA"/>
</dbReference>
<dbReference type="InterPro" id="IPR043128">
    <property type="entry name" value="Rev_trsase/Diguanyl_cyclase"/>
</dbReference>
<comment type="caution">
    <text evidence="4">The sequence shown here is derived from an EMBL/GenBank/DDBJ whole genome shotgun (WGS) entry which is preliminary data.</text>
</comment>
<dbReference type="Gene3D" id="3.10.10.10">
    <property type="entry name" value="HIV Type 1 Reverse Transcriptase, subunit A, domain 1"/>
    <property type="match status" value="1"/>
</dbReference>
<evidence type="ECO:0000313" key="5">
    <source>
        <dbReference type="Proteomes" id="UP000037510"/>
    </source>
</evidence>
<dbReference type="InterPro" id="IPR000477">
    <property type="entry name" value="RT_dom"/>
</dbReference>
<dbReference type="GO" id="GO:0003964">
    <property type="term" value="F:RNA-directed DNA polymerase activity"/>
    <property type="evidence" value="ECO:0007669"/>
    <property type="project" value="UniProtKB-KW"/>
</dbReference>
<dbReference type="SUPFAM" id="SSF47823">
    <property type="entry name" value="lambda integrase-like, N-terminal domain"/>
    <property type="match status" value="1"/>
</dbReference>
<evidence type="ECO:0000256" key="1">
    <source>
        <dbReference type="ARBA" id="ARBA00023125"/>
    </source>
</evidence>
<evidence type="ECO:0000259" key="3">
    <source>
        <dbReference type="PROSITE" id="PS51900"/>
    </source>
</evidence>
<accession>A0A0L7LLT9</accession>
<dbReference type="GO" id="GO:0003677">
    <property type="term" value="F:DNA binding"/>
    <property type="evidence" value="ECO:0007669"/>
    <property type="project" value="UniProtKB-KW"/>
</dbReference>
<organism evidence="4 5">
    <name type="scientific">Operophtera brumata</name>
    <name type="common">Winter moth</name>
    <name type="synonym">Phalaena brumata</name>
    <dbReference type="NCBI Taxonomy" id="104452"/>
    <lineage>
        <taxon>Eukaryota</taxon>
        <taxon>Metazoa</taxon>
        <taxon>Ecdysozoa</taxon>
        <taxon>Arthropoda</taxon>
        <taxon>Hexapoda</taxon>
        <taxon>Insecta</taxon>
        <taxon>Pterygota</taxon>
        <taxon>Neoptera</taxon>
        <taxon>Endopterygota</taxon>
        <taxon>Lepidoptera</taxon>
        <taxon>Glossata</taxon>
        <taxon>Ditrysia</taxon>
        <taxon>Geometroidea</taxon>
        <taxon>Geometridae</taxon>
        <taxon>Larentiinae</taxon>
        <taxon>Operophtera</taxon>
    </lineage>
</organism>
<dbReference type="STRING" id="104452.A0A0L7LLT9"/>